<protein>
    <submittedName>
        <fullName evidence="1">Uncharacterized protein</fullName>
    </submittedName>
</protein>
<accession>A0A2P2P9L2</accession>
<dbReference type="AlphaFoldDB" id="A0A2P2P9L2"/>
<proteinExistence type="predicted"/>
<reference evidence="1" key="1">
    <citation type="submission" date="2018-02" db="EMBL/GenBank/DDBJ databases">
        <title>Rhizophora mucronata_Transcriptome.</title>
        <authorList>
            <person name="Meera S.P."/>
            <person name="Sreeshan A."/>
            <person name="Augustine A."/>
        </authorList>
    </citation>
    <scope>NUCLEOTIDE SEQUENCE</scope>
    <source>
        <tissue evidence="1">Leaf</tissue>
    </source>
</reference>
<organism evidence="1">
    <name type="scientific">Rhizophora mucronata</name>
    <name type="common">Asiatic mangrove</name>
    <dbReference type="NCBI Taxonomy" id="61149"/>
    <lineage>
        <taxon>Eukaryota</taxon>
        <taxon>Viridiplantae</taxon>
        <taxon>Streptophyta</taxon>
        <taxon>Embryophyta</taxon>
        <taxon>Tracheophyta</taxon>
        <taxon>Spermatophyta</taxon>
        <taxon>Magnoliopsida</taxon>
        <taxon>eudicotyledons</taxon>
        <taxon>Gunneridae</taxon>
        <taxon>Pentapetalae</taxon>
        <taxon>rosids</taxon>
        <taxon>fabids</taxon>
        <taxon>Malpighiales</taxon>
        <taxon>Rhizophoraceae</taxon>
        <taxon>Rhizophora</taxon>
    </lineage>
</organism>
<sequence length="27" mass="3211">MHIISWIAIFLCDLFSIFSHPNYSRAQ</sequence>
<dbReference type="EMBL" id="GGEC01070966">
    <property type="protein sequence ID" value="MBX51450.1"/>
    <property type="molecule type" value="Transcribed_RNA"/>
</dbReference>
<evidence type="ECO:0000313" key="1">
    <source>
        <dbReference type="EMBL" id="MBX51450.1"/>
    </source>
</evidence>
<name>A0A2P2P9L2_RHIMU</name>